<name>A0A9Q3GT21_9BASI</name>
<organism evidence="1 2">
    <name type="scientific">Austropuccinia psidii MF-1</name>
    <dbReference type="NCBI Taxonomy" id="1389203"/>
    <lineage>
        <taxon>Eukaryota</taxon>
        <taxon>Fungi</taxon>
        <taxon>Dikarya</taxon>
        <taxon>Basidiomycota</taxon>
        <taxon>Pucciniomycotina</taxon>
        <taxon>Pucciniomycetes</taxon>
        <taxon>Pucciniales</taxon>
        <taxon>Sphaerophragmiaceae</taxon>
        <taxon>Austropuccinia</taxon>
    </lineage>
</organism>
<gene>
    <name evidence="1" type="ORF">O181_017475</name>
</gene>
<keyword evidence="2" id="KW-1185">Reference proteome</keyword>
<dbReference type="Proteomes" id="UP000765509">
    <property type="component" value="Unassembled WGS sequence"/>
</dbReference>
<comment type="caution">
    <text evidence="1">The sequence shown here is derived from an EMBL/GenBank/DDBJ whole genome shotgun (WGS) entry which is preliminary data.</text>
</comment>
<evidence type="ECO:0000313" key="1">
    <source>
        <dbReference type="EMBL" id="MBW0477760.1"/>
    </source>
</evidence>
<dbReference type="AlphaFoldDB" id="A0A9Q3GT21"/>
<sequence>MPFQHSPPARQKRSWAKDQAIFTPIPRAPLEGTPAVLQLRAHLDRGPIIEGSKRAKKINFILSTSFLFYRHFKDPVKGPGDDDSEEEDNSVE</sequence>
<protein>
    <submittedName>
        <fullName evidence="1">Uncharacterized protein</fullName>
    </submittedName>
</protein>
<dbReference type="EMBL" id="AVOT02004918">
    <property type="protein sequence ID" value="MBW0477760.1"/>
    <property type="molecule type" value="Genomic_DNA"/>
</dbReference>
<proteinExistence type="predicted"/>
<accession>A0A9Q3GT21</accession>
<evidence type="ECO:0000313" key="2">
    <source>
        <dbReference type="Proteomes" id="UP000765509"/>
    </source>
</evidence>
<reference evidence="1" key="1">
    <citation type="submission" date="2021-03" db="EMBL/GenBank/DDBJ databases">
        <title>Draft genome sequence of rust myrtle Austropuccinia psidii MF-1, a brazilian biotype.</title>
        <authorList>
            <person name="Quecine M.C."/>
            <person name="Pachon D.M.R."/>
            <person name="Bonatelli M.L."/>
            <person name="Correr F.H."/>
            <person name="Franceschini L.M."/>
            <person name="Leite T.F."/>
            <person name="Margarido G.R.A."/>
            <person name="Almeida C.A."/>
            <person name="Ferrarezi J.A."/>
            <person name="Labate C.A."/>
        </authorList>
    </citation>
    <scope>NUCLEOTIDE SEQUENCE</scope>
    <source>
        <strain evidence="1">MF-1</strain>
    </source>
</reference>